<evidence type="ECO:0000313" key="9">
    <source>
        <dbReference type="Proteomes" id="UP001057998"/>
    </source>
</evidence>
<dbReference type="InterPro" id="IPR003660">
    <property type="entry name" value="HAMP_dom"/>
</dbReference>
<dbReference type="Pfam" id="PF00672">
    <property type="entry name" value="HAMP"/>
    <property type="match status" value="1"/>
</dbReference>
<evidence type="ECO:0000256" key="4">
    <source>
        <dbReference type="PROSITE-ProRule" id="PRU00284"/>
    </source>
</evidence>
<comment type="subcellular location">
    <subcellularLocation>
        <location evidence="1">Membrane</location>
    </subcellularLocation>
</comment>
<proteinExistence type="inferred from homology"/>
<dbReference type="InterPro" id="IPR004089">
    <property type="entry name" value="MCPsignal_dom"/>
</dbReference>
<evidence type="ECO:0000259" key="6">
    <source>
        <dbReference type="PROSITE" id="PS50111"/>
    </source>
</evidence>
<dbReference type="PANTHER" id="PTHR32089:SF65">
    <property type="entry name" value="CHEMOTAXIS SIGNAL TRANSDUCTION SYSTEM METHYL ACCEPTING SENSORY TRANSDUCER"/>
    <property type="match status" value="1"/>
</dbReference>
<feature type="transmembrane region" description="Helical" evidence="5">
    <location>
        <begin position="137"/>
        <end position="158"/>
    </location>
</feature>
<dbReference type="EMBL" id="CP101509">
    <property type="protein sequence ID" value="UTV29904.1"/>
    <property type="molecule type" value="Genomic_DNA"/>
</dbReference>
<name>A0ABY5GMG6_9GAMM</name>
<dbReference type="Pfam" id="PF00015">
    <property type="entry name" value="MCPsignal"/>
    <property type="match status" value="1"/>
</dbReference>
<protein>
    <submittedName>
        <fullName evidence="8">Methyl-accepting chemotaxis protein</fullName>
    </submittedName>
</protein>
<accession>A0ABY5GMG6</accession>
<feature type="transmembrane region" description="Helical" evidence="5">
    <location>
        <begin position="21"/>
        <end position="42"/>
    </location>
</feature>
<dbReference type="PROSITE" id="PS50885">
    <property type="entry name" value="HAMP"/>
    <property type="match status" value="1"/>
</dbReference>
<keyword evidence="5" id="KW-0812">Transmembrane</keyword>
<evidence type="ECO:0000256" key="1">
    <source>
        <dbReference type="ARBA" id="ARBA00004370"/>
    </source>
</evidence>
<keyword evidence="9" id="KW-1185">Reference proteome</keyword>
<evidence type="ECO:0000256" key="3">
    <source>
        <dbReference type="ARBA" id="ARBA00029447"/>
    </source>
</evidence>
<reference evidence="8" key="1">
    <citation type="submission" date="2022-07" db="EMBL/GenBank/DDBJ databases">
        <title>Genome sequencing of Photobacterium atrarenae GJH2-4.</title>
        <authorList>
            <person name="Park S.-J."/>
        </authorList>
    </citation>
    <scope>NUCLEOTIDE SEQUENCE</scope>
    <source>
        <strain evidence="8">GJH2-4</strain>
    </source>
</reference>
<comment type="similarity">
    <text evidence="3">Belongs to the methyl-accepting chemotaxis (MCP) protein family.</text>
</comment>
<dbReference type="SMART" id="SM00283">
    <property type="entry name" value="MA"/>
    <property type="match status" value="1"/>
</dbReference>
<gene>
    <name evidence="8" type="ORF">NNL38_23155</name>
</gene>
<dbReference type="SMART" id="SM00304">
    <property type="entry name" value="HAMP"/>
    <property type="match status" value="1"/>
</dbReference>
<dbReference type="Gene3D" id="1.10.287.950">
    <property type="entry name" value="Methyl-accepting chemotaxis protein"/>
    <property type="match status" value="1"/>
</dbReference>
<evidence type="ECO:0000256" key="2">
    <source>
        <dbReference type="ARBA" id="ARBA00023224"/>
    </source>
</evidence>
<feature type="domain" description="HAMP" evidence="7">
    <location>
        <begin position="149"/>
        <end position="202"/>
    </location>
</feature>
<dbReference type="RefSeq" id="WP_255391237.1">
    <property type="nucleotide sequence ID" value="NZ_CP101509.1"/>
</dbReference>
<keyword evidence="2 4" id="KW-0807">Transducer</keyword>
<evidence type="ECO:0000313" key="8">
    <source>
        <dbReference type="EMBL" id="UTV29904.1"/>
    </source>
</evidence>
<sequence length="481" mass="52153">MREVDFRPIDRLLIKTNVTDKFWILFCLFAVVLIGFSGKHYFSTLENLNTSNQITAQAQVDTAVATLLAMKADEAHIQQVLQSQGIQLLSSSPASSSQQVAAASTIHGQYAVLNVPPVDETAKRDTLTQFAFSFLPLLPLALIFYWVSTHLMGALWVIHQTTRRLADGDLTSRLGFHIGRDEFGVIGHELDRTMDTISDMVKTVKSSSATLYETATAFSQDAKVSEASVNKQYASVDSVATAMEEMSATATEISNYGVQASDQSDRDTTRIMQSNERVQEAIAMMSTLSEHTRGAADNVVSLNEKATAINDVITTINAISEQTNLLALNAAIEAARAGEQGRGFAVVADEVRTLASRTQKATIEIQGMIDQLQSETQGISLKTNQTLEQAEQSSQVIGEIGADISEIADSAKSLMDMSAQIATAAEEQTAVVNEIASELNDIRDQSSQLLNASQESAGNIQLLTQASQSLNEVLKKYRTSN</sequence>
<dbReference type="Proteomes" id="UP001057998">
    <property type="component" value="Chromosome 2"/>
</dbReference>
<evidence type="ECO:0000259" key="7">
    <source>
        <dbReference type="PROSITE" id="PS50885"/>
    </source>
</evidence>
<keyword evidence="5" id="KW-1133">Transmembrane helix</keyword>
<organism evidence="8 9">
    <name type="scientific">Photobacterium atrarenae</name>
    <dbReference type="NCBI Taxonomy" id="865757"/>
    <lineage>
        <taxon>Bacteria</taxon>
        <taxon>Pseudomonadati</taxon>
        <taxon>Pseudomonadota</taxon>
        <taxon>Gammaproteobacteria</taxon>
        <taxon>Vibrionales</taxon>
        <taxon>Vibrionaceae</taxon>
        <taxon>Photobacterium</taxon>
    </lineage>
</organism>
<dbReference type="CDD" id="cd11386">
    <property type="entry name" value="MCP_signal"/>
    <property type="match status" value="1"/>
</dbReference>
<dbReference type="PROSITE" id="PS50111">
    <property type="entry name" value="CHEMOTAXIS_TRANSDUC_2"/>
    <property type="match status" value="1"/>
</dbReference>
<keyword evidence="5" id="KW-0472">Membrane</keyword>
<dbReference type="PANTHER" id="PTHR32089">
    <property type="entry name" value="METHYL-ACCEPTING CHEMOTAXIS PROTEIN MCPB"/>
    <property type="match status" value="1"/>
</dbReference>
<feature type="domain" description="Methyl-accepting transducer" evidence="6">
    <location>
        <begin position="207"/>
        <end position="443"/>
    </location>
</feature>
<dbReference type="SUPFAM" id="SSF58104">
    <property type="entry name" value="Methyl-accepting chemotaxis protein (MCP) signaling domain"/>
    <property type="match status" value="1"/>
</dbReference>
<evidence type="ECO:0000256" key="5">
    <source>
        <dbReference type="SAM" id="Phobius"/>
    </source>
</evidence>